<comment type="similarity">
    <text evidence="1">Belongs to the leucine-binding protein family.</text>
</comment>
<gene>
    <name evidence="5" type="ORF">Vau01_009130</name>
</gene>
<evidence type="ECO:0000256" key="2">
    <source>
        <dbReference type="ARBA" id="ARBA00022729"/>
    </source>
</evidence>
<keyword evidence="6" id="KW-1185">Reference proteome</keyword>
<proteinExistence type="inferred from homology"/>
<protein>
    <recommendedName>
        <fullName evidence="4">Leucine-binding protein domain-containing protein</fullName>
    </recommendedName>
</protein>
<sequence>MKRHVIAIALIGGLLAGSVTACRDGERPIDNGAGVTSEPCPKAIDRSKGCIYLGIISDLTVGPRSAEAVAVTEAQQKFWDRVNRAGGIGGHEIDVVTYVRDNKADPATHVRAYREIRGKVLALAQTMGEHGTAAILSDLRTDPMLAVPASRTSAWSFEPDMLESGANYCVEGINAVDYARATGTVRSIMSIHLPGEYGDDGAAGVKLATSLNSITFINVKTDPGADRQDGAASAIIARRPDVVILATTPAETEVIVRKAAEGGYRGRIIGAGPTWDQALLRGPAAAALKASYVRITPWGPWNADTPGHRAMRAALGSLAPQDGHVGGWVSSYPLKAALETAAAREDLTHSGLQAVARDLKTVDYEGMLPAGAANQSMIVSPATGTGAADVPVVRGFFAGPTVGRTELDHPCFQDL</sequence>
<dbReference type="SUPFAM" id="SSF53822">
    <property type="entry name" value="Periplasmic binding protein-like I"/>
    <property type="match status" value="1"/>
</dbReference>
<comment type="caution">
    <text evidence="5">The sequence shown here is derived from an EMBL/GenBank/DDBJ whole genome shotgun (WGS) entry which is preliminary data.</text>
</comment>
<keyword evidence="2 3" id="KW-0732">Signal</keyword>
<evidence type="ECO:0000313" key="6">
    <source>
        <dbReference type="Proteomes" id="UP000612585"/>
    </source>
</evidence>
<evidence type="ECO:0000313" key="5">
    <source>
        <dbReference type="EMBL" id="GIJ53397.1"/>
    </source>
</evidence>
<dbReference type="PANTHER" id="PTHR47235">
    <property type="entry name" value="BLR6548 PROTEIN"/>
    <property type="match status" value="1"/>
</dbReference>
<reference evidence="5" key="1">
    <citation type="submission" date="2021-01" db="EMBL/GenBank/DDBJ databases">
        <title>Whole genome shotgun sequence of Virgisporangium aurantiacum NBRC 16421.</title>
        <authorList>
            <person name="Komaki H."/>
            <person name="Tamura T."/>
        </authorList>
    </citation>
    <scope>NUCLEOTIDE SEQUENCE</scope>
    <source>
        <strain evidence="5">NBRC 16421</strain>
    </source>
</reference>
<evidence type="ECO:0000256" key="1">
    <source>
        <dbReference type="ARBA" id="ARBA00010062"/>
    </source>
</evidence>
<dbReference type="InterPro" id="IPR028081">
    <property type="entry name" value="Leu-bd"/>
</dbReference>
<feature type="chain" id="PRO_5039476590" description="Leucine-binding protein domain-containing protein" evidence="3">
    <location>
        <begin position="22"/>
        <end position="415"/>
    </location>
</feature>
<dbReference type="RefSeq" id="WP_203987524.1">
    <property type="nucleotide sequence ID" value="NZ_BOPG01000006.1"/>
</dbReference>
<dbReference type="AlphaFoldDB" id="A0A8J4DYU3"/>
<evidence type="ECO:0000256" key="3">
    <source>
        <dbReference type="SAM" id="SignalP"/>
    </source>
</evidence>
<dbReference type="Proteomes" id="UP000612585">
    <property type="component" value="Unassembled WGS sequence"/>
</dbReference>
<dbReference type="EMBL" id="BOPG01000006">
    <property type="protein sequence ID" value="GIJ53397.1"/>
    <property type="molecule type" value="Genomic_DNA"/>
</dbReference>
<feature type="domain" description="Leucine-binding protein" evidence="4">
    <location>
        <begin position="51"/>
        <end position="368"/>
    </location>
</feature>
<dbReference type="InterPro" id="IPR028082">
    <property type="entry name" value="Peripla_BP_I"/>
</dbReference>
<name>A0A8J4DYU3_9ACTN</name>
<evidence type="ECO:0000259" key="4">
    <source>
        <dbReference type="Pfam" id="PF13458"/>
    </source>
</evidence>
<organism evidence="5 6">
    <name type="scientific">Virgisporangium aurantiacum</name>
    <dbReference type="NCBI Taxonomy" id="175570"/>
    <lineage>
        <taxon>Bacteria</taxon>
        <taxon>Bacillati</taxon>
        <taxon>Actinomycetota</taxon>
        <taxon>Actinomycetes</taxon>
        <taxon>Micromonosporales</taxon>
        <taxon>Micromonosporaceae</taxon>
        <taxon>Virgisporangium</taxon>
    </lineage>
</organism>
<dbReference type="Pfam" id="PF13458">
    <property type="entry name" value="Peripla_BP_6"/>
    <property type="match status" value="1"/>
</dbReference>
<dbReference type="Gene3D" id="3.40.50.2300">
    <property type="match status" value="2"/>
</dbReference>
<accession>A0A8J4DYU3</accession>
<dbReference type="PANTHER" id="PTHR47235:SF1">
    <property type="entry name" value="BLR6548 PROTEIN"/>
    <property type="match status" value="1"/>
</dbReference>
<dbReference type="PROSITE" id="PS51257">
    <property type="entry name" value="PROKAR_LIPOPROTEIN"/>
    <property type="match status" value="1"/>
</dbReference>
<feature type="signal peptide" evidence="3">
    <location>
        <begin position="1"/>
        <end position="21"/>
    </location>
</feature>